<keyword evidence="3" id="KW-1185">Reference proteome</keyword>
<dbReference type="AlphaFoldDB" id="A0A177ERY6"/>
<feature type="region of interest" description="Disordered" evidence="1">
    <location>
        <begin position="290"/>
        <end position="471"/>
    </location>
</feature>
<feature type="region of interest" description="Disordered" evidence="1">
    <location>
        <begin position="118"/>
        <end position="215"/>
    </location>
</feature>
<dbReference type="OrthoDB" id="193499at2759"/>
<feature type="compositionally biased region" description="Low complexity" evidence="1">
    <location>
        <begin position="390"/>
        <end position="409"/>
    </location>
</feature>
<proteinExistence type="predicted"/>
<name>A0A177ERY6_9EURO</name>
<feature type="compositionally biased region" description="Polar residues" evidence="1">
    <location>
        <begin position="179"/>
        <end position="189"/>
    </location>
</feature>
<dbReference type="RefSeq" id="XP_022506699.1">
    <property type="nucleotide sequence ID" value="XM_022660994.1"/>
</dbReference>
<feature type="compositionally biased region" description="Basic and acidic residues" evidence="1">
    <location>
        <begin position="517"/>
        <end position="546"/>
    </location>
</feature>
<feature type="compositionally biased region" description="Polar residues" evidence="1">
    <location>
        <begin position="299"/>
        <end position="317"/>
    </location>
</feature>
<feature type="compositionally biased region" description="Polar residues" evidence="1">
    <location>
        <begin position="796"/>
        <end position="810"/>
    </location>
</feature>
<feature type="compositionally biased region" description="Polar residues" evidence="1">
    <location>
        <begin position="445"/>
        <end position="455"/>
    </location>
</feature>
<accession>A0A177ERY6</accession>
<feature type="compositionally biased region" description="Low complexity" evidence="1">
    <location>
        <begin position="128"/>
        <end position="141"/>
    </location>
</feature>
<gene>
    <name evidence="2" type="ORF">AYO21_11095</name>
</gene>
<feature type="compositionally biased region" description="Basic and acidic residues" evidence="1">
    <location>
        <begin position="322"/>
        <end position="337"/>
    </location>
</feature>
<reference evidence="2 3" key="1">
    <citation type="submission" date="2016-03" db="EMBL/GenBank/DDBJ databases">
        <title>Draft genome sequence of the Fonsecaea monophora CBS 269.37.</title>
        <authorList>
            <person name="Bombassaro A."/>
            <person name="Vinicius W.A."/>
            <person name="De Hoog S."/>
            <person name="Sun J."/>
            <person name="Souza E.M."/>
            <person name="Raittz R.T."/>
            <person name="Costa F."/>
            <person name="Leao A.C."/>
            <person name="Tadra-Sfeir M.Z."/>
            <person name="Baura V."/>
            <person name="Balsanelli E."/>
            <person name="Pedrosa F.O."/>
            <person name="Moreno L.F."/>
            <person name="Steffens M.B."/>
            <person name="Xi L."/>
            <person name="Bocca A.L."/>
            <person name="Felipe M.S."/>
            <person name="Teixeira M."/>
            <person name="Telles Filho F.Q."/>
            <person name="Azevedo C.M."/>
            <person name="Gomes R."/>
            <person name="Vicente V.A."/>
        </authorList>
    </citation>
    <scope>NUCLEOTIDE SEQUENCE [LARGE SCALE GENOMIC DNA]</scope>
    <source>
        <strain evidence="2 3">CBS 269.37</strain>
    </source>
</reference>
<dbReference type="EMBL" id="LVKK01000143">
    <property type="protein sequence ID" value="OAG34747.1"/>
    <property type="molecule type" value="Genomic_DNA"/>
</dbReference>
<dbReference type="Proteomes" id="UP000077002">
    <property type="component" value="Unassembled WGS sequence"/>
</dbReference>
<dbReference type="GeneID" id="34606196"/>
<organism evidence="2 3">
    <name type="scientific">Fonsecaea monophora</name>
    <dbReference type="NCBI Taxonomy" id="254056"/>
    <lineage>
        <taxon>Eukaryota</taxon>
        <taxon>Fungi</taxon>
        <taxon>Dikarya</taxon>
        <taxon>Ascomycota</taxon>
        <taxon>Pezizomycotina</taxon>
        <taxon>Eurotiomycetes</taxon>
        <taxon>Chaetothyriomycetidae</taxon>
        <taxon>Chaetothyriales</taxon>
        <taxon>Herpotrichiellaceae</taxon>
        <taxon>Fonsecaea</taxon>
    </lineage>
</organism>
<feature type="region of interest" description="Disordered" evidence="1">
    <location>
        <begin position="485"/>
        <end position="623"/>
    </location>
</feature>
<feature type="compositionally biased region" description="Low complexity" evidence="1">
    <location>
        <begin position="364"/>
        <end position="383"/>
    </location>
</feature>
<feature type="compositionally biased region" description="Low complexity" evidence="1">
    <location>
        <begin position="456"/>
        <end position="471"/>
    </location>
</feature>
<feature type="compositionally biased region" description="Basic and acidic residues" evidence="1">
    <location>
        <begin position="568"/>
        <end position="585"/>
    </location>
</feature>
<evidence type="ECO:0000313" key="3">
    <source>
        <dbReference type="Proteomes" id="UP000077002"/>
    </source>
</evidence>
<feature type="region of interest" description="Disordered" evidence="1">
    <location>
        <begin position="689"/>
        <end position="715"/>
    </location>
</feature>
<feature type="compositionally biased region" description="Low complexity" evidence="1">
    <location>
        <begin position="603"/>
        <end position="620"/>
    </location>
</feature>
<evidence type="ECO:0000256" key="1">
    <source>
        <dbReference type="SAM" id="MobiDB-lite"/>
    </source>
</evidence>
<protein>
    <submittedName>
        <fullName evidence="2">Uncharacterized protein</fullName>
    </submittedName>
</protein>
<comment type="caution">
    <text evidence="2">The sequence shown here is derived from an EMBL/GenBank/DDBJ whole genome shotgun (WGS) entry which is preliminary data.</text>
</comment>
<evidence type="ECO:0000313" key="2">
    <source>
        <dbReference type="EMBL" id="OAG34747.1"/>
    </source>
</evidence>
<feature type="compositionally biased region" description="Basic and acidic residues" evidence="1">
    <location>
        <begin position="945"/>
        <end position="955"/>
    </location>
</feature>
<sequence length="964" mass="104685">MAHLDLPAFGIRDLNGPKSPPGIVQITASQYDSTVNSEPDAVLSYIDLDDGELITVGSSFELQQRLEEPIPPSVAPTPSLILGKAPAKAAREAKENTLVHIFDIRHTTGSVAVWREHEAHTSRKLRPRASSSSSHSSTRVSLLHRASSPESNSMFPLHYDNMFDPERVNKSSPGPPQSAQPTDTATVNEGASHRRSAAHPVISGEGETPMQKDKAPVSAFTRLESHLGPLADFLESTADGLRKLAETTAEADTTPVENVLSGFKKILKEAGEFGLDLLATLVDEELQKNRSNGVDVPNGANTDSTPQQPSCLFSTTEETGEEDKREPRAETPEKKVSFVEPTPSEPLQMVKELVVPNGLSIQRSSSEVQSSSSEVQTSSLPLSERSTNIQQPPQLSLPSKPKFLFPPLSARYMTAAPAPPTDNSILDSPPSESDFLTRYPPLSSLRKSVSVSGLQSTPASSSHYQPSSSPMSVFARYPSIEQLEEMSPANFQPAPKSKQSFSHLVSPTWAPVQPAPKKTDIYKKPTVEDENEHVRSLLADLGERKKAPGVQDAPKWPTVPLPGAWPEPKLEQQPEPKREEQKNKESATTADDSTVSKDLPWWLQQESRGSLSGGLSQRAGSPDDMIYSRGPIFPRKSQTVSGTNPAARLNGPFDPLAHIPVLQPRPQRSQPDLSASKVGFLNTRVNPAMPGFAPQRSQTLHHTDRYKPRDAAPYQNPRLSSWENYLKNNRSTTATSSLPYYPLLNPFSDWPTSRFQPTSTFSHPVPPATRPPVVSAPRPPRPFNRTLPSSGPHMYSLTSGSPPSQAQLPQASRPEIIRGAPPKADGLSIPSPTTLPAPPPAAVLFPPTSNSSSIPRSSSILSPCPPPFTRPRGRSGVSPPAPFSSKSVDDCVKVLKAMGFGEDDPNELARLNIYAGAAAGDVLLAIELIEEDREAAKELEKGNHIEISKKTRKEVDVEENPWED</sequence>
<feature type="region of interest" description="Disordered" evidence="1">
    <location>
        <begin position="945"/>
        <end position="964"/>
    </location>
</feature>
<feature type="compositionally biased region" description="Basic and acidic residues" evidence="1">
    <location>
        <begin position="701"/>
        <end position="710"/>
    </location>
</feature>
<feature type="region of interest" description="Disordered" evidence="1">
    <location>
        <begin position="755"/>
        <end position="811"/>
    </location>
</feature>